<dbReference type="eggNOG" id="KOG4193">
    <property type="taxonomic scope" value="Eukaryota"/>
</dbReference>
<keyword evidence="6" id="KW-0732">Signal</keyword>
<dbReference type="FunFam" id="1.20.1070.10:FF:000054">
    <property type="entry name" value="Adhesion G protein-coupled receptor E3"/>
    <property type="match status" value="1"/>
</dbReference>
<keyword evidence="8" id="KW-0106">Calcium</keyword>
<evidence type="ECO:0000256" key="13">
    <source>
        <dbReference type="ARBA" id="ARBA00023170"/>
    </source>
</evidence>
<keyword evidence="10" id="KW-0297">G-protein coupled receptor</keyword>
<feature type="transmembrane region" description="Helical" evidence="16">
    <location>
        <begin position="433"/>
        <end position="458"/>
    </location>
</feature>
<comment type="similarity">
    <text evidence="2">Belongs to the G-protein coupled receptor 2 family. Adhesion G-protein coupled receptor (ADGR) subfamily.</text>
</comment>
<dbReference type="Pfam" id="PF01825">
    <property type="entry name" value="GPS"/>
    <property type="match status" value="1"/>
</dbReference>
<evidence type="ECO:0000256" key="6">
    <source>
        <dbReference type="ARBA" id="ARBA00022729"/>
    </source>
</evidence>
<keyword evidence="14" id="KW-0325">Glycoprotein</keyword>
<protein>
    <submittedName>
        <fullName evidence="19">EGF-like module-containing mucin-like hormone receptor-like 3</fullName>
    </submittedName>
</protein>
<dbReference type="Gene3D" id="1.20.1070.10">
    <property type="entry name" value="Rhodopsin 7-helix transmembrane proteins"/>
    <property type="match status" value="1"/>
</dbReference>
<keyword evidence="7" id="KW-0677">Repeat</keyword>
<feature type="transmembrane region" description="Helical" evidence="16">
    <location>
        <begin position="478"/>
        <end position="500"/>
    </location>
</feature>
<dbReference type="InterPro" id="IPR000832">
    <property type="entry name" value="GPCR_2_secretin-like"/>
</dbReference>
<comment type="subcellular location">
    <subcellularLocation>
        <location evidence="1">Cell membrane</location>
        <topology evidence="1">Multi-pass membrane protein</topology>
    </subcellularLocation>
</comment>
<feature type="domain" description="GAIN-B" evidence="17">
    <location>
        <begin position="118"/>
        <end position="279"/>
    </location>
</feature>
<dbReference type="PRINTS" id="PR00249">
    <property type="entry name" value="GPCRSECRETIN"/>
</dbReference>
<keyword evidence="3" id="KW-1003">Cell membrane</keyword>
<dbReference type="FunFam" id="2.60.220.50:FF:000022">
    <property type="entry name" value="Adhesion G protein-coupled receptor E3"/>
    <property type="match status" value="1"/>
</dbReference>
<keyword evidence="11 16" id="KW-0472">Membrane</keyword>
<feature type="transmembrane region" description="Helical" evidence="16">
    <location>
        <begin position="321"/>
        <end position="341"/>
    </location>
</feature>
<evidence type="ECO:0000256" key="5">
    <source>
        <dbReference type="ARBA" id="ARBA00022692"/>
    </source>
</evidence>
<feature type="transmembrane region" description="Helical" evidence="16">
    <location>
        <begin position="506"/>
        <end position="529"/>
    </location>
</feature>
<evidence type="ECO:0000256" key="3">
    <source>
        <dbReference type="ARBA" id="ARBA00022475"/>
    </source>
</evidence>
<keyword evidence="20" id="KW-1185">Reference proteome</keyword>
<evidence type="ECO:0000256" key="8">
    <source>
        <dbReference type="ARBA" id="ARBA00022837"/>
    </source>
</evidence>
<evidence type="ECO:0000256" key="15">
    <source>
        <dbReference type="ARBA" id="ARBA00023224"/>
    </source>
</evidence>
<feature type="transmembrane region" description="Helical" evidence="16">
    <location>
        <begin position="394"/>
        <end position="413"/>
    </location>
</feature>
<organism evidence="19 20">
    <name type="scientific">Alligator mississippiensis</name>
    <name type="common">American alligator</name>
    <dbReference type="NCBI Taxonomy" id="8496"/>
    <lineage>
        <taxon>Eukaryota</taxon>
        <taxon>Metazoa</taxon>
        <taxon>Chordata</taxon>
        <taxon>Craniata</taxon>
        <taxon>Vertebrata</taxon>
        <taxon>Euteleostomi</taxon>
        <taxon>Archelosauria</taxon>
        <taxon>Archosauria</taxon>
        <taxon>Crocodylia</taxon>
        <taxon>Alligatoridae</taxon>
        <taxon>Alligatorinae</taxon>
        <taxon>Alligator</taxon>
    </lineage>
</organism>
<evidence type="ECO:0000256" key="10">
    <source>
        <dbReference type="ARBA" id="ARBA00023040"/>
    </source>
</evidence>
<dbReference type="AlphaFoldDB" id="A0A151NM60"/>
<dbReference type="GO" id="GO:0007189">
    <property type="term" value="P:adenylate cyclase-activating G protein-coupled receptor signaling pathway"/>
    <property type="evidence" value="ECO:0007669"/>
    <property type="project" value="TreeGrafter"/>
</dbReference>
<accession>A0A151NM60</accession>
<dbReference type="InterPro" id="IPR046338">
    <property type="entry name" value="GAIN_dom_sf"/>
</dbReference>
<evidence type="ECO:0000256" key="1">
    <source>
        <dbReference type="ARBA" id="ARBA00004651"/>
    </source>
</evidence>
<dbReference type="SMART" id="SM00303">
    <property type="entry name" value="GPS"/>
    <property type="match status" value="1"/>
</dbReference>
<evidence type="ECO:0000256" key="4">
    <source>
        <dbReference type="ARBA" id="ARBA00022536"/>
    </source>
</evidence>
<dbReference type="Gene3D" id="2.60.220.50">
    <property type="match status" value="1"/>
</dbReference>
<feature type="domain" description="G-protein coupled receptors family 2 profile 2" evidence="18">
    <location>
        <begin position="284"/>
        <end position="530"/>
    </location>
</feature>
<dbReference type="PROSITE" id="PS50261">
    <property type="entry name" value="G_PROTEIN_RECEP_F2_4"/>
    <property type="match status" value="1"/>
</dbReference>
<evidence type="ECO:0000256" key="2">
    <source>
        <dbReference type="ARBA" id="ARBA00007343"/>
    </source>
</evidence>
<name>A0A151NM60_ALLMI</name>
<dbReference type="GO" id="GO:0004930">
    <property type="term" value="F:G protein-coupled receptor activity"/>
    <property type="evidence" value="ECO:0007669"/>
    <property type="project" value="UniProtKB-KW"/>
</dbReference>
<evidence type="ECO:0000313" key="20">
    <source>
        <dbReference type="Proteomes" id="UP000050525"/>
    </source>
</evidence>
<dbReference type="InterPro" id="IPR000203">
    <property type="entry name" value="GPS"/>
</dbReference>
<dbReference type="InterPro" id="IPR057244">
    <property type="entry name" value="GAIN_B"/>
</dbReference>
<evidence type="ECO:0000313" key="19">
    <source>
        <dbReference type="EMBL" id="KYO37565.1"/>
    </source>
</evidence>
<dbReference type="InterPro" id="IPR001740">
    <property type="entry name" value="GPCR_2_EMR1-like_rcpt"/>
</dbReference>
<keyword evidence="9 16" id="KW-1133">Transmembrane helix</keyword>
<evidence type="ECO:0000256" key="11">
    <source>
        <dbReference type="ARBA" id="ARBA00023136"/>
    </source>
</evidence>
<keyword evidence="12" id="KW-1015">Disulfide bond</keyword>
<evidence type="ECO:0000256" key="16">
    <source>
        <dbReference type="SAM" id="Phobius"/>
    </source>
</evidence>
<dbReference type="GO" id="GO:0005886">
    <property type="term" value="C:plasma membrane"/>
    <property type="evidence" value="ECO:0007669"/>
    <property type="project" value="UniProtKB-SubCell"/>
</dbReference>
<dbReference type="PRINTS" id="PR01128">
    <property type="entry name" value="EMR1HORMONER"/>
</dbReference>
<evidence type="ECO:0000256" key="12">
    <source>
        <dbReference type="ARBA" id="ARBA00023157"/>
    </source>
</evidence>
<dbReference type="InterPro" id="IPR017983">
    <property type="entry name" value="GPCR_2_secretin-like_CS"/>
</dbReference>
<dbReference type="GO" id="GO:0007166">
    <property type="term" value="P:cell surface receptor signaling pathway"/>
    <property type="evidence" value="ECO:0007669"/>
    <property type="project" value="InterPro"/>
</dbReference>
<dbReference type="STRING" id="8496.A0A151NM60"/>
<keyword evidence="13" id="KW-0675">Receptor</keyword>
<keyword evidence="5 16" id="KW-0812">Transmembrane</keyword>
<gene>
    <name evidence="19" type="ORF">Y1Q_0015787</name>
</gene>
<dbReference type="PANTHER" id="PTHR12011">
    <property type="entry name" value="ADHESION G-PROTEIN COUPLED RECEPTOR"/>
    <property type="match status" value="1"/>
</dbReference>
<feature type="transmembrane region" description="Helical" evidence="16">
    <location>
        <begin position="286"/>
        <end position="309"/>
    </location>
</feature>
<evidence type="ECO:0000256" key="9">
    <source>
        <dbReference type="ARBA" id="ARBA00022989"/>
    </source>
</evidence>
<comment type="caution">
    <text evidence="19">The sequence shown here is derived from an EMBL/GenBank/DDBJ whole genome shotgun (WGS) entry which is preliminary data.</text>
</comment>
<dbReference type="PANTHER" id="PTHR12011:SF433">
    <property type="entry name" value="ADHESION G PROTEIN-COUPLED RECEPTOR E1-LIKE-RELATED"/>
    <property type="match status" value="1"/>
</dbReference>
<dbReference type="Pfam" id="PF00002">
    <property type="entry name" value="7tm_2"/>
    <property type="match status" value="1"/>
</dbReference>
<dbReference type="PROSITE" id="PS50221">
    <property type="entry name" value="GAIN_B"/>
    <property type="match status" value="1"/>
</dbReference>
<evidence type="ECO:0000256" key="7">
    <source>
        <dbReference type="ARBA" id="ARBA00022737"/>
    </source>
</evidence>
<evidence type="ECO:0000259" key="18">
    <source>
        <dbReference type="PROSITE" id="PS50261"/>
    </source>
</evidence>
<keyword evidence="4" id="KW-0245">EGF-like domain</keyword>
<dbReference type="EMBL" id="AKHW03002666">
    <property type="protein sequence ID" value="KYO37565.1"/>
    <property type="molecule type" value="Genomic_DNA"/>
</dbReference>
<proteinExistence type="inferred from homology"/>
<evidence type="ECO:0000259" key="17">
    <source>
        <dbReference type="PROSITE" id="PS50221"/>
    </source>
</evidence>
<dbReference type="Proteomes" id="UP000050525">
    <property type="component" value="Unassembled WGS sequence"/>
</dbReference>
<reference evidence="19 20" key="1">
    <citation type="journal article" date="2012" name="Genome Biol.">
        <title>Sequencing three crocodilian genomes to illuminate the evolution of archosaurs and amniotes.</title>
        <authorList>
            <person name="St John J.A."/>
            <person name="Braun E.L."/>
            <person name="Isberg S.R."/>
            <person name="Miles L.G."/>
            <person name="Chong A.Y."/>
            <person name="Gongora J."/>
            <person name="Dalzell P."/>
            <person name="Moran C."/>
            <person name="Bed'hom B."/>
            <person name="Abzhanov A."/>
            <person name="Burgess S.C."/>
            <person name="Cooksey A.M."/>
            <person name="Castoe T.A."/>
            <person name="Crawford N.G."/>
            <person name="Densmore L.D."/>
            <person name="Drew J.C."/>
            <person name="Edwards S.V."/>
            <person name="Faircloth B.C."/>
            <person name="Fujita M.K."/>
            <person name="Greenwold M.J."/>
            <person name="Hoffmann F.G."/>
            <person name="Howard J.M."/>
            <person name="Iguchi T."/>
            <person name="Janes D.E."/>
            <person name="Khan S.Y."/>
            <person name="Kohno S."/>
            <person name="de Koning A.J."/>
            <person name="Lance S.L."/>
            <person name="McCarthy F.M."/>
            <person name="McCormack J.E."/>
            <person name="Merchant M.E."/>
            <person name="Peterson D.G."/>
            <person name="Pollock D.D."/>
            <person name="Pourmand N."/>
            <person name="Raney B.J."/>
            <person name="Roessler K.A."/>
            <person name="Sanford J.R."/>
            <person name="Sawyer R.H."/>
            <person name="Schmidt C.J."/>
            <person name="Triplett E.W."/>
            <person name="Tuberville T.D."/>
            <person name="Venegas-Anaya M."/>
            <person name="Howard J.T."/>
            <person name="Jarvis E.D."/>
            <person name="Guillette L.J.Jr."/>
            <person name="Glenn T.C."/>
            <person name="Green R.E."/>
            <person name="Ray D.A."/>
        </authorList>
    </citation>
    <scope>NUCLEOTIDE SEQUENCE [LARGE SCALE GENOMIC DNA]</scope>
    <source>
        <strain evidence="19">KSC_2009_1</strain>
    </source>
</reference>
<dbReference type="InterPro" id="IPR017981">
    <property type="entry name" value="GPCR_2-like_7TM"/>
</dbReference>
<keyword evidence="15" id="KW-0807">Transducer</keyword>
<feature type="transmembrane region" description="Helical" evidence="16">
    <location>
        <begin position="353"/>
        <end position="374"/>
    </location>
</feature>
<dbReference type="PROSITE" id="PS00650">
    <property type="entry name" value="G_PROTEIN_RECEP_F2_2"/>
    <property type="match status" value="1"/>
</dbReference>
<evidence type="ECO:0000256" key="14">
    <source>
        <dbReference type="ARBA" id="ARBA00023180"/>
    </source>
</evidence>
<sequence length="579" mass="63763">MDQGITYLCSCVQGLTSDPGRENFTGARWNTCREVPTTNCSTAFEAVTEMCRNFSLQEADRSFSSLLNISARPGCSEDKVTLAVTLLLQKMELAALATALRSPEVTQTIEMESMALETRRITGTCSQDSEIFVLRAQEQAMEVHCSIVSNAASQGSGAAVFISYSTLDSIMNSPIFQKTFVPPGQALRKAQLLSRVVSGVIGPRKPNLQLLRPVKITLLHTQPKAEAEEAFCVHWKLIAGKGVWARDGCFTLHINSTHTACSCSHLSTFALLMAPVPVEDSDALSVLTYVGLSISLLCLLLAILTFLLCRSLWNVSTAIHLQLCLCLFLADLLFLTTVTYTKNRTACAVIAGFLHYLFLAAFTWMFLEGLHLVLTVRNLKVVNYTSASQFKKQYMYPFGYGLPALVVAISAAANPGGYRTEHHCWLSLDRGFVWSFLGPVCLIILINLTCFILTLWILRSHLSCLNTDVSTLRDHRLLTFKAIAQLFILGCTWSLGLFQVGAAGRVMAYLFTIINSLQGAFIFLVHCVLNRQVREEYRRWMKGRQTSASKSQTSSLEMPTIPPSTKLVTGAVLGASTSL</sequence>